<dbReference type="InterPro" id="IPR003488">
    <property type="entry name" value="DprA"/>
</dbReference>
<feature type="domain" description="DprA winged helix" evidence="3">
    <location>
        <begin position="317"/>
        <end position="365"/>
    </location>
</feature>
<name>A0ABV1BRF0_9FIRM</name>
<dbReference type="InterPro" id="IPR036388">
    <property type="entry name" value="WH-like_DNA-bd_sf"/>
</dbReference>
<dbReference type="InterPro" id="IPR057666">
    <property type="entry name" value="DrpA_SLOG"/>
</dbReference>
<proteinExistence type="inferred from homology"/>
<evidence type="ECO:0000313" key="4">
    <source>
        <dbReference type="EMBL" id="MEQ2378345.1"/>
    </source>
</evidence>
<dbReference type="Gene3D" id="1.10.10.10">
    <property type="entry name" value="Winged helix-like DNA-binding domain superfamily/Winged helix DNA-binding domain"/>
    <property type="match status" value="1"/>
</dbReference>
<evidence type="ECO:0000259" key="3">
    <source>
        <dbReference type="Pfam" id="PF17782"/>
    </source>
</evidence>
<evidence type="ECO:0000256" key="1">
    <source>
        <dbReference type="ARBA" id="ARBA00006525"/>
    </source>
</evidence>
<dbReference type="PANTHER" id="PTHR43022">
    <property type="entry name" value="PROTEIN SMF"/>
    <property type="match status" value="1"/>
</dbReference>
<dbReference type="PANTHER" id="PTHR43022:SF1">
    <property type="entry name" value="PROTEIN SMF"/>
    <property type="match status" value="1"/>
</dbReference>
<dbReference type="Gene3D" id="3.40.50.450">
    <property type="match status" value="1"/>
</dbReference>
<dbReference type="NCBIfam" id="TIGR00732">
    <property type="entry name" value="dprA"/>
    <property type="match status" value="1"/>
</dbReference>
<comment type="similarity">
    <text evidence="1">Belongs to the DprA/Smf family.</text>
</comment>
<comment type="caution">
    <text evidence="4">The sequence shown here is derived from an EMBL/GenBank/DDBJ whole genome shotgun (WGS) entry which is preliminary data.</text>
</comment>
<dbReference type="Pfam" id="PF17782">
    <property type="entry name" value="WHD_DprA"/>
    <property type="match status" value="1"/>
</dbReference>
<dbReference type="SUPFAM" id="SSF102405">
    <property type="entry name" value="MCP/YpsA-like"/>
    <property type="match status" value="1"/>
</dbReference>
<sequence length="375" mass="41394">MIKYDEFLEEYYWYWLNNIRNIGRRKISKLLKRFDSPKEIYNAGSEYLKCCGLSCKDAENIISSVKDEQIYRDYNALVKSSIKFTHPGKADYPAQLMEIYDYPYGLYYNGKLPDSDKPSVAIVGSRQASQYGMMVAARLAYEMSSYGIQIISGMAVGIDTAAHKGTLDNSGYTCAVLGSGVDICYPACNIGLFTDIKKTGGVMSEYPAGVKPVCGQFPERNRLISGLSDAVVVVEARAKSGSLITVDQALEQNKDVYVIPGRVGDSLSEGCNELIKSGAYIMTKAEDILECDRIKNKLSGINGIPEYLQKLESVSQFELATPKNMVYSCVDLYPVGINELINKTGLSLQTVSGALVELELEGKIKETAHNCYARV</sequence>
<organism evidence="4 5">
    <name type="scientific">[Lactobacillus] rogosae</name>
    <dbReference type="NCBI Taxonomy" id="706562"/>
    <lineage>
        <taxon>Bacteria</taxon>
        <taxon>Bacillati</taxon>
        <taxon>Bacillota</taxon>
        <taxon>Clostridia</taxon>
        <taxon>Lachnospirales</taxon>
        <taxon>Lachnospiraceae</taxon>
        <taxon>Lachnospira</taxon>
    </lineage>
</organism>
<dbReference type="RefSeq" id="WP_022502719.1">
    <property type="nucleotide sequence ID" value="NZ_DAWCMB010000410.1"/>
</dbReference>
<reference evidence="4 5" key="1">
    <citation type="submission" date="2024-03" db="EMBL/GenBank/DDBJ databases">
        <title>Human intestinal bacterial collection.</title>
        <authorList>
            <person name="Pauvert C."/>
            <person name="Hitch T.C.A."/>
            <person name="Clavel T."/>
        </authorList>
    </citation>
    <scope>NUCLEOTIDE SEQUENCE [LARGE SCALE GENOMIC DNA]</scope>
    <source>
        <strain evidence="4 5">CLA-AA-H255</strain>
    </source>
</reference>
<dbReference type="InterPro" id="IPR010994">
    <property type="entry name" value="RuvA_2-like"/>
</dbReference>
<dbReference type="Proteomes" id="UP001442364">
    <property type="component" value="Unassembled WGS sequence"/>
</dbReference>
<protein>
    <submittedName>
        <fullName evidence="4">DNA-processing protein DprA</fullName>
    </submittedName>
</protein>
<gene>
    <name evidence="4" type="primary">dprA</name>
    <name evidence="4" type="ORF">WMO14_00405</name>
</gene>
<evidence type="ECO:0000313" key="5">
    <source>
        <dbReference type="Proteomes" id="UP001442364"/>
    </source>
</evidence>
<dbReference type="InterPro" id="IPR041614">
    <property type="entry name" value="DprA_WH"/>
</dbReference>
<feature type="domain" description="Smf/DprA SLOG" evidence="2">
    <location>
        <begin position="85"/>
        <end position="290"/>
    </location>
</feature>
<keyword evidence="5" id="KW-1185">Reference proteome</keyword>
<evidence type="ECO:0000259" key="2">
    <source>
        <dbReference type="Pfam" id="PF02481"/>
    </source>
</evidence>
<dbReference type="SUPFAM" id="SSF47781">
    <property type="entry name" value="RuvA domain 2-like"/>
    <property type="match status" value="1"/>
</dbReference>
<dbReference type="Pfam" id="PF02481">
    <property type="entry name" value="DNA_processg_A"/>
    <property type="match status" value="1"/>
</dbReference>
<dbReference type="EMBL" id="JBBMER010000001">
    <property type="protein sequence ID" value="MEQ2378345.1"/>
    <property type="molecule type" value="Genomic_DNA"/>
</dbReference>
<accession>A0ABV1BRF0</accession>